<evidence type="ECO:0000259" key="1">
    <source>
        <dbReference type="Pfam" id="PF24764"/>
    </source>
</evidence>
<dbReference type="PANTHER" id="PTHR46791">
    <property type="entry name" value="EXPRESSED PROTEIN"/>
    <property type="match status" value="1"/>
</dbReference>
<accession>A0AAD9PSX2</accession>
<keyword evidence="3" id="KW-1185">Reference proteome</keyword>
<organism evidence="2 3">
    <name type="scientific">Acropora cervicornis</name>
    <name type="common">Staghorn coral</name>
    <dbReference type="NCBI Taxonomy" id="6130"/>
    <lineage>
        <taxon>Eukaryota</taxon>
        <taxon>Metazoa</taxon>
        <taxon>Cnidaria</taxon>
        <taxon>Anthozoa</taxon>
        <taxon>Hexacorallia</taxon>
        <taxon>Scleractinia</taxon>
        <taxon>Astrocoeniina</taxon>
        <taxon>Acroporidae</taxon>
        <taxon>Acropora</taxon>
    </lineage>
</organism>
<evidence type="ECO:0000313" key="2">
    <source>
        <dbReference type="EMBL" id="KAK2548483.1"/>
    </source>
</evidence>
<evidence type="ECO:0000313" key="3">
    <source>
        <dbReference type="Proteomes" id="UP001249851"/>
    </source>
</evidence>
<protein>
    <recommendedName>
        <fullName evidence="1">Integrase core domain-containing protein</fullName>
    </recommendedName>
</protein>
<proteinExistence type="predicted"/>
<reference evidence="2" key="1">
    <citation type="journal article" date="2023" name="G3 (Bethesda)">
        <title>Whole genome assembly and annotation of the endangered Caribbean coral Acropora cervicornis.</title>
        <authorList>
            <person name="Selwyn J.D."/>
            <person name="Vollmer S.V."/>
        </authorList>
    </citation>
    <scope>NUCLEOTIDE SEQUENCE</scope>
    <source>
        <strain evidence="2">K2</strain>
    </source>
</reference>
<gene>
    <name evidence="2" type="ORF">P5673_031264</name>
</gene>
<sequence>MVKKIEFPGVPFYVMDCKILECQHGKDRNAALKRKKQQQREELSYLSDYGFKAVDMVRMFDVSVATIHRRLKDFDMPISHSFSNIDSNALYNVILNIKQQHPNSGYGMVLGHRRSRGLFIQQTQIRESMRRVDPEGTVMSDKGGENVAVSLLMLSHPERGPNRGSMIAEQSVHNQRILRDMYNQVTYLFHNLFYHLEVCGVLSPDNDIHIFCLHYIFIPRYNAALEKFVSAWNHHGLSSSGSRTPLQLWMLGMNSVAHSNLTVAQELFSEIEAYGIDWYGPLPCNQWDGAEMEGMEVPLVNCTLNELDYEQLKASINPLDDMVFICMYQHFLFCSGLFGK</sequence>
<dbReference type="PANTHER" id="PTHR46791:SF5">
    <property type="entry name" value="CLR5 DOMAIN-CONTAINING PROTEIN-RELATED"/>
    <property type="match status" value="1"/>
</dbReference>
<feature type="domain" description="Integrase core" evidence="1">
    <location>
        <begin position="136"/>
        <end position="260"/>
    </location>
</feature>
<dbReference type="Pfam" id="PF24764">
    <property type="entry name" value="rva_4"/>
    <property type="match status" value="1"/>
</dbReference>
<dbReference type="Proteomes" id="UP001249851">
    <property type="component" value="Unassembled WGS sequence"/>
</dbReference>
<name>A0AAD9PSX2_ACRCE</name>
<dbReference type="InterPro" id="IPR058913">
    <property type="entry name" value="Integrase_dom_put"/>
</dbReference>
<reference evidence="2" key="2">
    <citation type="journal article" date="2023" name="Science">
        <title>Genomic signatures of disease resistance in endangered staghorn corals.</title>
        <authorList>
            <person name="Vollmer S.V."/>
            <person name="Selwyn J.D."/>
            <person name="Despard B.A."/>
            <person name="Roesel C.L."/>
        </authorList>
    </citation>
    <scope>NUCLEOTIDE SEQUENCE</scope>
    <source>
        <strain evidence="2">K2</strain>
    </source>
</reference>
<dbReference type="AlphaFoldDB" id="A0AAD9PSX2"/>
<comment type="caution">
    <text evidence="2">The sequence shown here is derived from an EMBL/GenBank/DDBJ whole genome shotgun (WGS) entry which is preliminary data.</text>
</comment>
<dbReference type="EMBL" id="JARQWQ010000145">
    <property type="protein sequence ID" value="KAK2548483.1"/>
    <property type="molecule type" value="Genomic_DNA"/>
</dbReference>